<accession>A0A3P6E7Z4</accession>
<organism evidence="1">
    <name type="scientific">Brassica oleracea</name>
    <name type="common">Wild cabbage</name>
    <dbReference type="NCBI Taxonomy" id="3712"/>
    <lineage>
        <taxon>Eukaryota</taxon>
        <taxon>Viridiplantae</taxon>
        <taxon>Streptophyta</taxon>
        <taxon>Embryophyta</taxon>
        <taxon>Tracheophyta</taxon>
        <taxon>Spermatophyta</taxon>
        <taxon>Magnoliopsida</taxon>
        <taxon>eudicotyledons</taxon>
        <taxon>Gunneridae</taxon>
        <taxon>Pentapetalae</taxon>
        <taxon>rosids</taxon>
        <taxon>malvids</taxon>
        <taxon>Brassicales</taxon>
        <taxon>Brassicaceae</taxon>
        <taxon>Brassiceae</taxon>
        <taxon>Brassica</taxon>
    </lineage>
</organism>
<dbReference type="EMBL" id="LR031876">
    <property type="protein sequence ID" value="VDD35678.1"/>
    <property type="molecule type" value="Genomic_DNA"/>
</dbReference>
<reference evidence="1" key="1">
    <citation type="submission" date="2018-11" db="EMBL/GenBank/DDBJ databases">
        <authorList>
            <consortium name="Genoscope - CEA"/>
            <person name="William W."/>
        </authorList>
    </citation>
    <scope>NUCLEOTIDE SEQUENCE</scope>
</reference>
<feature type="non-terminal residue" evidence="1">
    <location>
        <position position="1"/>
    </location>
</feature>
<dbReference type="AlphaFoldDB" id="A0A3P6E7Z4"/>
<sequence length="190" mass="22423">KVSAVAKKLTLAEIPTRFIWNKKERKLQERKRGFSIGRINYAPKKYEEAYHLPVLLNIVRGPTCFEDIKTYKHVLYPSYKETCFSRGLLEDDQEYIDDIIRSSYTGTASFLRHDFAVMLMSMTLSMPEKVWENTWEFLSEDIQYRQRKHFKRPGLCLSDAEKKGALLEIEKILKSNETSLSNWEKMPKPF</sequence>
<dbReference type="PANTHER" id="PTHR10492">
    <property type="match status" value="1"/>
</dbReference>
<name>A0A3P6E7Z4_BRAOL</name>
<protein>
    <submittedName>
        <fullName evidence="1">Uncharacterized protein</fullName>
    </submittedName>
</protein>
<dbReference type="PANTHER" id="PTHR10492:SF101">
    <property type="entry name" value="ATP-DEPENDENT DNA HELICASE"/>
    <property type="match status" value="1"/>
</dbReference>
<gene>
    <name evidence="1" type="ORF">BOLC7T41238H</name>
</gene>
<proteinExistence type="predicted"/>
<evidence type="ECO:0000313" key="1">
    <source>
        <dbReference type="EMBL" id="VDD35678.1"/>
    </source>
</evidence>